<organism evidence="2 3">
    <name type="scientific">Arenicella chitinivorans</name>
    <dbReference type="NCBI Taxonomy" id="1329800"/>
    <lineage>
        <taxon>Bacteria</taxon>
        <taxon>Pseudomonadati</taxon>
        <taxon>Pseudomonadota</taxon>
        <taxon>Gammaproteobacteria</taxon>
        <taxon>Arenicellales</taxon>
        <taxon>Arenicellaceae</taxon>
        <taxon>Arenicella</taxon>
    </lineage>
</organism>
<dbReference type="SUPFAM" id="SSF52833">
    <property type="entry name" value="Thioredoxin-like"/>
    <property type="match status" value="1"/>
</dbReference>
<dbReference type="RefSeq" id="WP_189400522.1">
    <property type="nucleotide sequence ID" value="NZ_BMXA01000003.1"/>
</dbReference>
<dbReference type="InterPro" id="IPR040079">
    <property type="entry name" value="Glutathione_S-Trfase"/>
</dbReference>
<dbReference type="Gene3D" id="3.40.30.10">
    <property type="entry name" value="Glutaredoxin"/>
    <property type="match status" value="1"/>
</dbReference>
<keyword evidence="3" id="KW-1185">Reference proteome</keyword>
<dbReference type="SFLD" id="SFLDG01150">
    <property type="entry name" value="Main.1:_Beta-like"/>
    <property type="match status" value="1"/>
</dbReference>
<dbReference type="CDD" id="cd03207">
    <property type="entry name" value="GST_C_8"/>
    <property type="match status" value="1"/>
</dbReference>
<dbReference type="AlphaFoldDB" id="A0A918VN27"/>
<dbReference type="PANTHER" id="PTHR44051:SF21">
    <property type="entry name" value="GLUTATHIONE S-TRANSFERASE FAMILY PROTEIN"/>
    <property type="match status" value="1"/>
</dbReference>
<dbReference type="SFLD" id="SFLDS00019">
    <property type="entry name" value="Glutathione_Transferase_(cytos"/>
    <property type="match status" value="1"/>
</dbReference>
<dbReference type="InterPro" id="IPR004045">
    <property type="entry name" value="Glutathione_S-Trfase_N"/>
</dbReference>
<dbReference type="Pfam" id="PF02798">
    <property type="entry name" value="GST_N"/>
    <property type="match status" value="1"/>
</dbReference>
<reference evidence="2" key="2">
    <citation type="submission" date="2020-09" db="EMBL/GenBank/DDBJ databases">
        <authorList>
            <person name="Sun Q."/>
            <person name="Kim S."/>
        </authorList>
    </citation>
    <scope>NUCLEOTIDE SEQUENCE</scope>
    <source>
        <strain evidence="2">KCTC 12711</strain>
    </source>
</reference>
<gene>
    <name evidence="2" type="ORF">GCM10008090_20260</name>
</gene>
<protein>
    <submittedName>
        <fullName evidence="2">Glutathione S-transferase</fullName>
    </submittedName>
</protein>
<sequence length="202" mass="22376">MKHYFNPFSRGAITHWMLKELNVAHESVHIDFAAGENDSPDFRALNPMGKIPVLVDEGIVVTEVAAICAYLADKFPHKKLAPPPDSLDRGAYYRYLFMAGNTLEPAMTLNASGMTHPEPKTAGWGDMERVQLTIEQMTPDSDWALGARFTAADVVFGGLLDSALRFKLISDSGRVSRYVERIRIRPAYLAAHDVSLKTPDAL</sequence>
<reference evidence="2" key="1">
    <citation type="journal article" date="2014" name="Int. J. Syst. Evol. Microbiol.">
        <title>Complete genome sequence of Corynebacterium casei LMG S-19264T (=DSM 44701T), isolated from a smear-ripened cheese.</title>
        <authorList>
            <consortium name="US DOE Joint Genome Institute (JGI-PGF)"/>
            <person name="Walter F."/>
            <person name="Albersmeier A."/>
            <person name="Kalinowski J."/>
            <person name="Ruckert C."/>
        </authorList>
    </citation>
    <scope>NUCLEOTIDE SEQUENCE</scope>
    <source>
        <strain evidence="2">KCTC 12711</strain>
    </source>
</reference>
<evidence type="ECO:0000313" key="3">
    <source>
        <dbReference type="Proteomes" id="UP000614811"/>
    </source>
</evidence>
<feature type="domain" description="GST N-terminal" evidence="1">
    <location>
        <begin position="1"/>
        <end position="79"/>
    </location>
</feature>
<comment type="caution">
    <text evidence="2">The sequence shown here is derived from an EMBL/GenBank/DDBJ whole genome shotgun (WGS) entry which is preliminary data.</text>
</comment>
<dbReference type="PANTHER" id="PTHR44051">
    <property type="entry name" value="GLUTATHIONE S-TRANSFERASE-RELATED"/>
    <property type="match status" value="1"/>
</dbReference>
<dbReference type="SUPFAM" id="SSF47616">
    <property type="entry name" value="GST C-terminal domain-like"/>
    <property type="match status" value="1"/>
</dbReference>
<dbReference type="InterPro" id="IPR036282">
    <property type="entry name" value="Glutathione-S-Trfase_C_sf"/>
</dbReference>
<accession>A0A918VN27</accession>
<dbReference type="Gene3D" id="1.20.1050.10">
    <property type="match status" value="1"/>
</dbReference>
<dbReference type="EMBL" id="BMXA01000003">
    <property type="protein sequence ID" value="GHA10570.1"/>
    <property type="molecule type" value="Genomic_DNA"/>
</dbReference>
<dbReference type="InterPro" id="IPR036249">
    <property type="entry name" value="Thioredoxin-like_sf"/>
</dbReference>
<name>A0A918VN27_9GAMM</name>
<evidence type="ECO:0000259" key="1">
    <source>
        <dbReference type="PROSITE" id="PS50404"/>
    </source>
</evidence>
<dbReference type="Proteomes" id="UP000614811">
    <property type="component" value="Unassembled WGS sequence"/>
</dbReference>
<proteinExistence type="predicted"/>
<evidence type="ECO:0000313" key="2">
    <source>
        <dbReference type="EMBL" id="GHA10570.1"/>
    </source>
</evidence>
<dbReference type="CDD" id="cd03046">
    <property type="entry name" value="GST_N_GTT1_like"/>
    <property type="match status" value="1"/>
</dbReference>
<dbReference type="PROSITE" id="PS50404">
    <property type="entry name" value="GST_NTER"/>
    <property type="match status" value="1"/>
</dbReference>
<dbReference type="SFLD" id="SFLDG00358">
    <property type="entry name" value="Main_(cytGST)"/>
    <property type="match status" value="1"/>
</dbReference>